<evidence type="ECO:0000313" key="7">
    <source>
        <dbReference type="EMBL" id="KNX36187.1"/>
    </source>
</evidence>
<dbReference type="GO" id="GO:0005886">
    <property type="term" value="C:plasma membrane"/>
    <property type="evidence" value="ECO:0007669"/>
    <property type="project" value="UniProtKB-SubCell"/>
</dbReference>
<evidence type="ECO:0008006" key="9">
    <source>
        <dbReference type="Google" id="ProtNLM"/>
    </source>
</evidence>
<dbReference type="EMBL" id="LAIR01000002">
    <property type="protein sequence ID" value="KNX36187.1"/>
    <property type="molecule type" value="Genomic_DNA"/>
</dbReference>
<feature type="transmembrane region" description="Helical" evidence="6">
    <location>
        <begin position="326"/>
        <end position="346"/>
    </location>
</feature>
<dbReference type="PANTHER" id="PTHR30250:SF11">
    <property type="entry name" value="O-ANTIGEN TRANSPORTER-RELATED"/>
    <property type="match status" value="1"/>
</dbReference>
<sequence>MAGVRKGIPNASTRMVTTGLPVLVASGLLYVLPLAARPFLSDAEYATWALGAVVLSITLVFDFGATPYVLAAEGAGSLDRARFVRATVLAVLGSLAPGLVLALLWLPYSAGKDLALTGPAGSAFLLSVAAGGALRSAALVATGLMLVRGELRRRTVAVLSQALLQATVVVALLALGAGVWALPLGGVIAGAAMCLYAFRPFPRWERAALDDVHFGDFLRARLGTTTLSLSLTQLDRWVVGALVPVGLLARYDLAARLAGLPRLVVIALSGVLAADAAVNRTDRQQLSRIYRAALRACGAVVVVLGLATVTAGLLVHQLSGRSLDPALLTLLVVAFSLHALTAVGTQMMSGIGVPAVEYLYLVPCCALVVAIWTAAWFTGSHTLAVAAAPTGFAVTSVVFLIWMGRRASAGRWARRTPAPSALVPEREVPHGR</sequence>
<gene>
    <name evidence="7" type="ORF">VV01_01930</name>
</gene>
<feature type="transmembrane region" description="Helical" evidence="6">
    <location>
        <begin position="48"/>
        <end position="71"/>
    </location>
</feature>
<comment type="subcellular location">
    <subcellularLocation>
        <location evidence="1">Cell membrane</location>
        <topology evidence="1">Multi-pass membrane protein</topology>
    </subcellularLocation>
</comment>
<feature type="transmembrane region" description="Helical" evidence="6">
    <location>
        <begin position="358"/>
        <end position="377"/>
    </location>
</feature>
<keyword evidence="4 6" id="KW-1133">Transmembrane helix</keyword>
<organism evidence="7 8">
    <name type="scientific">Luteipulveratus halotolerans</name>
    <dbReference type="NCBI Taxonomy" id="1631356"/>
    <lineage>
        <taxon>Bacteria</taxon>
        <taxon>Bacillati</taxon>
        <taxon>Actinomycetota</taxon>
        <taxon>Actinomycetes</taxon>
        <taxon>Micrococcales</taxon>
        <taxon>Dermacoccaceae</taxon>
        <taxon>Luteipulveratus</taxon>
    </lineage>
</organism>
<feature type="transmembrane region" description="Helical" evidence="6">
    <location>
        <begin position="383"/>
        <end position="404"/>
    </location>
</feature>
<dbReference type="Proteomes" id="UP000037397">
    <property type="component" value="Unassembled WGS sequence"/>
</dbReference>
<reference evidence="8" key="1">
    <citation type="submission" date="2015-03" db="EMBL/GenBank/DDBJ databases">
        <title>Luteipulveratus halotolerans sp. nov., a novel actinobacterium (Dermacoccaceae) from Sarawak, Malaysia.</title>
        <authorList>
            <person name="Juboi H."/>
            <person name="Basik A."/>
            <person name="Shamsul S.S."/>
            <person name="Arnold P."/>
            <person name="Schmitt E.K."/>
            <person name="Sanglier J.-J."/>
            <person name="Yeo T."/>
        </authorList>
    </citation>
    <scope>NUCLEOTIDE SEQUENCE [LARGE SCALE GENOMIC DNA]</scope>
    <source>
        <strain evidence="8">C296001</strain>
    </source>
</reference>
<evidence type="ECO:0000313" key="8">
    <source>
        <dbReference type="Proteomes" id="UP000037397"/>
    </source>
</evidence>
<evidence type="ECO:0000256" key="4">
    <source>
        <dbReference type="ARBA" id="ARBA00022989"/>
    </source>
</evidence>
<comment type="caution">
    <text evidence="7">The sequence shown here is derived from an EMBL/GenBank/DDBJ whole genome shotgun (WGS) entry which is preliminary data.</text>
</comment>
<keyword evidence="2" id="KW-1003">Cell membrane</keyword>
<feature type="transmembrane region" description="Helical" evidence="6">
    <location>
        <begin position="83"/>
        <end position="108"/>
    </location>
</feature>
<keyword evidence="8" id="KW-1185">Reference proteome</keyword>
<feature type="transmembrane region" description="Helical" evidence="6">
    <location>
        <begin position="15"/>
        <end position="36"/>
    </location>
</feature>
<evidence type="ECO:0000256" key="6">
    <source>
        <dbReference type="SAM" id="Phobius"/>
    </source>
</evidence>
<dbReference type="AlphaFoldDB" id="A0A0L6CEE8"/>
<dbReference type="InterPro" id="IPR050833">
    <property type="entry name" value="Poly_Biosynth_Transport"/>
</dbReference>
<name>A0A0L6CEE8_9MICO</name>
<dbReference type="PANTHER" id="PTHR30250">
    <property type="entry name" value="PST FAMILY PREDICTED COLANIC ACID TRANSPORTER"/>
    <property type="match status" value="1"/>
</dbReference>
<feature type="transmembrane region" description="Helical" evidence="6">
    <location>
        <begin position="120"/>
        <end position="144"/>
    </location>
</feature>
<evidence type="ECO:0000256" key="1">
    <source>
        <dbReference type="ARBA" id="ARBA00004651"/>
    </source>
</evidence>
<protein>
    <recommendedName>
        <fullName evidence="9">Polysaccharide biosynthesis protein</fullName>
    </recommendedName>
</protein>
<evidence type="ECO:0000256" key="2">
    <source>
        <dbReference type="ARBA" id="ARBA00022475"/>
    </source>
</evidence>
<accession>A0A0L6CEE8</accession>
<feature type="transmembrane region" description="Helical" evidence="6">
    <location>
        <begin position="292"/>
        <end position="314"/>
    </location>
</feature>
<evidence type="ECO:0000256" key="3">
    <source>
        <dbReference type="ARBA" id="ARBA00022692"/>
    </source>
</evidence>
<dbReference type="STRING" id="1631356.VV01_01930"/>
<keyword evidence="5 6" id="KW-0472">Membrane</keyword>
<evidence type="ECO:0000256" key="5">
    <source>
        <dbReference type="ARBA" id="ARBA00023136"/>
    </source>
</evidence>
<keyword evidence="3 6" id="KW-0812">Transmembrane</keyword>
<proteinExistence type="predicted"/>